<dbReference type="SUPFAM" id="SSF50630">
    <property type="entry name" value="Acid proteases"/>
    <property type="match status" value="1"/>
</dbReference>
<feature type="domain" description="PDZ" evidence="2">
    <location>
        <begin position="321"/>
        <end position="370"/>
    </location>
</feature>
<dbReference type="InterPro" id="IPR021109">
    <property type="entry name" value="Peptidase_aspartic_dom_sf"/>
</dbReference>
<keyword evidence="5" id="KW-1185">Reference proteome</keyword>
<keyword evidence="1" id="KW-0378">Hydrolase</keyword>
<accession>A0ABQ1H608</accession>
<gene>
    <name evidence="4" type="ORF">GCM10011395_31630</name>
</gene>
<dbReference type="EMBL" id="BMDW01000024">
    <property type="protein sequence ID" value="GGA59009.1"/>
    <property type="molecule type" value="Genomic_DNA"/>
</dbReference>
<dbReference type="SUPFAM" id="SSF50156">
    <property type="entry name" value="PDZ domain-like"/>
    <property type="match status" value="1"/>
</dbReference>
<protein>
    <recommendedName>
        <fullName evidence="6">PDZ domain-containing protein</fullName>
    </recommendedName>
</protein>
<comment type="caution">
    <text evidence="4">The sequence shown here is derived from an EMBL/GenBank/DDBJ whole genome shotgun (WGS) entry which is preliminary data.</text>
</comment>
<dbReference type="PROSITE" id="PS50175">
    <property type="entry name" value="ASP_PROT_RETROV"/>
    <property type="match status" value="1"/>
</dbReference>
<sequence length="409" mass="42548">MVKRNSDVSTVQRRAILAGLLYGSGLAMAATPSRLLAMTAHRGGLWSGLASDAAWDSFEMATGDTLVVRADVGGISVAAILDSGSAASIISASLAARLGLDGAETRTIRGLGGRASARIVRDLDVVIGRQARHLALAYTADLDTASAAFGRPIDLVLGQDVLAGRCLALDFGNARYALAERFAGGSDWASAPMGHGSNRELLVYASIAGLDPVPLVVDLGSSTALILSHGYADRHGLLDGKPRSTAVLGGVDGKRLATTFMVDRTEVAGLGVDVIPALAIDDWLSGSAVGNIGLPLLAQFDVVLDFTVGRLWLHAPASGRRLAMLEDHSGLGLAASTDALIVVHVAAGSPAARDGWAIGDRIVAVDGRPVDITYTQGALWRWRFGPVGRRVKLTVDGGAVREIRLADYY</sequence>
<evidence type="ECO:0000313" key="4">
    <source>
        <dbReference type="EMBL" id="GGA59009.1"/>
    </source>
</evidence>
<evidence type="ECO:0000313" key="5">
    <source>
        <dbReference type="Proteomes" id="UP000618591"/>
    </source>
</evidence>
<dbReference type="InterPro" id="IPR036034">
    <property type="entry name" value="PDZ_sf"/>
</dbReference>
<evidence type="ECO:0008006" key="6">
    <source>
        <dbReference type="Google" id="ProtNLM"/>
    </source>
</evidence>
<evidence type="ECO:0000259" key="3">
    <source>
        <dbReference type="PROSITE" id="PS50175"/>
    </source>
</evidence>
<dbReference type="Gene3D" id="2.40.70.10">
    <property type="entry name" value="Acid Proteases"/>
    <property type="match status" value="2"/>
</dbReference>
<name>A0ABQ1H608_9SPHN</name>
<dbReference type="CDD" id="cd00303">
    <property type="entry name" value="retropepsin_like"/>
    <property type="match status" value="1"/>
</dbReference>
<proteinExistence type="predicted"/>
<feature type="domain" description="Peptidase A2" evidence="3">
    <location>
        <begin position="77"/>
        <end position="153"/>
    </location>
</feature>
<dbReference type="Gene3D" id="2.30.42.10">
    <property type="match status" value="1"/>
</dbReference>
<organism evidence="4 5">
    <name type="scientific">Sphingomonas psychrolutea</name>
    <dbReference type="NCBI Taxonomy" id="1259676"/>
    <lineage>
        <taxon>Bacteria</taxon>
        <taxon>Pseudomonadati</taxon>
        <taxon>Pseudomonadota</taxon>
        <taxon>Alphaproteobacteria</taxon>
        <taxon>Sphingomonadales</taxon>
        <taxon>Sphingomonadaceae</taxon>
        <taxon>Sphingomonas</taxon>
    </lineage>
</organism>
<reference evidence="5" key="1">
    <citation type="journal article" date="2019" name="Int. J. Syst. Evol. Microbiol.">
        <title>The Global Catalogue of Microorganisms (GCM) 10K type strain sequencing project: providing services to taxonomists for standard genome sequencing and annotation.</title>
        <authorList>
            <consortium name="The Broad Institute Genomics Platform"/>
            <consortium name="The Broad Institute Genome Sequencing Center for Infectious Disease"/>
            <person name="Wu L."/>
            <person name="Ma J."/>
        </authorList>
    </citation>
    <scope>NUCLEOTIDE SEQUENCE [LARGE SCALE GENOMIC DNA]</scope>
    <source>
        <strain evidence="5">CGMCC 1.10106</strain>
    </source>
</reference>
<dbReference type="Proteomes" id="UP000618591">
    <property type="component" value="Unassembled WGS sequence"/>
</dbReference>
<dbReference type="InterPro" id="IPR001995">
    <property type="entry name" value="Peptidase_A2_cat"/>
</dbReference>
<evidence type="ECO:0000259" key="2">
    <source>
        <dbReference type="PROSITE" id="PS50106"/>
    </source>
</evidence>
<dbReference type="PROSITE" id="PS50106">
    <property type="entry name" value="PDZ"/>
    <property type="match status" value="1"/>
</dbReference>
<dbReference type="InterPro" id="IPR001478">
    <property type="entry name" value="PDZ"/>
</dbReference>
<evidence type="ECO:0000256" key="1">
    <source>
        <dbReference type="ARBA" id="ARBA00022801"/>
    </source>
</evidence>
<dbReference type="Pfam" id="PF13650">
    <property type="entry name" value="Asp_protease_2"/>
    <property type="match status" value="1"/>
</dbReference>
<dbReference type="Pfam" id="PF13180">
    <property type="entry name" value="PDZ_2"/>
    <property type="match status" value="1"/>
</dbReference>